<evidence type="ECO:0000313" key="1">
    <source>
        <dbReference type="EMBL" id="GLS27108.1"/>
    </source>
</evidence>
<comment type="caution">
    <text evidence="1">The sequence shown here is derived from an EMBL/GenBank/DDBJ whole genome shotgun (WGS) entry which is preliminary data.</text>
</comment>
<gene>
    <name evidence="1" type="ORF">GCM10007877_28270</name>
</gene>
<evidence type="ECO:0008006" key="3">
    <source>
        <dbReference type="Google" id="ProtNLM"/>
    </source>
</evidence>
<dbReference type="Proteomes" id="UP001156870">
    <property type="component" value="Unassembled WGS sequence"/>
</dbReference>
<protein>
    <recommendedName>
        <fullName evidence="3">AraC family transcriptional regulator</fullName>
    </recommendedName>
</protein>
<keyword evidence="2" id="KW-1185">Reference proteome</keyword>
<dbReference type="AlphaFoldDB" id="A0AA37WN47"/>
<accession>A0AA37WN47</accession>
<dbReference type="RefSeq" id="WP_232592860.1">
    <property type="nucleotide sequence ID" value="NZ_BSPD01000065.1"/>
</dbReference>
<reference evidence="1 2" key="1">
    <citation type="journal article" date="2014" name="Int. J. Syst. Evol. Microbiol.">
        <title>Complete genome sequence of Corynebacterium casei LMG S-19264T (=DSM 44701T), isolated from a smear-ripened cheese.</title>
        <authorList>
            <consortium name="US DOE Joint Genome Institute (JGI-PGF)"/>
            <person name="Walter F."/>
            <person name="Albersmeier A."/>
            <person name="Kalinowski J."/>
            <person name="Ruckert C."/>
        </authorList>
    </citation>
    <scope>NUCLEOTIDE SEQUENCE [LARGE SCALE GENOMIC DNA]</scope>
    <source>
        <strain evidence="1 2">NBRC 110095</strain>
    </source>
</reference>
<sequence>MSGRKNHVWSFIAAWSSILSLSLLFSSGTLSQGVEEVDAGETQAGQTIEDLKKEVLKLNRDLLILEEELLYPASSQLALYLSMDVGEYFELNSVKVHLDDKLVASELYTPHQTDALYRGGVQQLYLGNLKTGDHTLSAFFVGIGPEGREYKRAASVTINKETTGKVYELRIIDSGAKLQPLFDIKEWQL</sequence>
<name>A0AA37WN47_9GAMM</name>
<evidence type="ECO:0000313" key="2">
    <source>
        <dbReference type="Proteomes" id="UP001156870"/>
    </source>
</evidence>
<dbReference type="EMBL" id="BSPD01000065">
    <property type="protein sequence ID" value="GLS27108.1"/>
    <property type="molecule type" value="Genomic_DNA"/>
</dbReference>
<organism evidence="1 2">
    <name type="scientific">Marinibactrum halimedae</name>
    <dbReference type="NCBI Taxonomy" id="1444977"/>
    <lineage>
        <taxon>Bacteria</taxon>
        <taxon>Pseudomonadati</taxon>
        <taxon>Pseudomonadota</taxon>
        <taxon>Gammaproteobacteria</taxon>
        <taxon>Cellvibrionales</taxon>
        <taxon>Cellvibrionaceae</taxon>
        <taxon>Marinibactrum</taxon>
    </lineage>
</organism>
<proteinExistence type="predicted"/>